<feature type="transmembrane region" description="Helical" evidence="1">
    <location>
        <begin position="12"/>
        <end position="32"/>
    </location>
</feature>
<dbReference type="InterPro" id="IPR019649">
    <property type="entry name" value="DUF2512"/>
</dbReference>
<keyword evidence="1" id="KW-0812">Transmembrane</keyword>
<reference evidence="2" key="1">
    <citation type="submission" date="2024-05" db="EMBL/GenBank/DDBJ databases">
        <title>Alkalihalobacillus sp. strain MEB203 novel alkaliphilic bacterium from Lonar Lake, India.</title>
        <authorList>
            <person name="Joshi A."/>
            <person name="Thite S."/>
            <person name="Mengade P."/>
        </authorList>
    </citation>
    <scope>NUCLEOTIDE SEQUENCE</scope>
    <source>
        <strain evidence="2">MEB 203</strain>
    </source>
</reference>
<name>A0ABT5VDE7_9BACI</name>
<comment type="caution">
    <text evidence="2">The sequence shown here is derived from an EMBL/GenBank/DDBJ whole genome shotgun (WGS) entry which is preliminary data.</text>
</comment>
<dbReference type="EMBL" id="JAOTPO010000003">
    <property type="protein sequence ID" value="MDE5412752.1"/>
    <property type="molecule type" value="Genomic_DNA"/>
</dbReference>
<dbReference type="Pfam" id="PF10710">
    <property type="entry name" value="DUF2512"/>
    <property type="match status" value="1"/>
</dbReference>
<protein>
    <submittedName>
        <fullName evidence="2">YndM family protein</fullName>
    </submittedName>
</protein>
<evidence type="ECO:0000313" key="2">
    <source>
        <dbReference type="EMBL" id="MDE5412752.1"/>
    </source>
</evidence>
<sequence length="127" mass="14485">MVIIFKHLNPILIKMAMTIIVLVLVMSVAYNYPLWTPIGIGILVAAVSYSVGDLYILKISNNVIASLADLFMATWLIWIIGPLFQGLRIPFFVAFLSALLITGGEWFFHKYMVNYRKDIHHNPKYPN</sequence>
<evidence type="ECO:0000256" key="1">
    <source>
        <dbReference type="SAM" id="Phobius"/>
    </source>
</evidence>
<feature type="transmembrane region" description="Helical" evidence="1">
    <location>
        <begin position="63"/>
        <end position="81"/>
    </location>
</feature>
<organism evidence="2 3">
    <name type="scientific">Alkalihalobacterium chitinilyticum</name>
    <dbReference type="NCBI Taxonomy" id="2980103"/>
    <lineage>
        <taxon>Bacteria</taxon>
        <taxon>Bacillati</taxon>
        <taxon>Bacillota</taxon>
        <taxon>Bacilli</taxon>
        <taxon>Bacillales</taxon>
        <taxon>Bacillaceae</taxon>
        <taxon>Alkalihalobacterium</taxon>
    </lineage>
</organism>
<dbReference type="RefSeq" id="WP_275117393.1">
    <property type="nucleotide sequence ID" value="NZ_JAOTPO010000003.1"/>
</dbReference>
<keyword evidence="1" id="KW-0472">Membrane</keyword>
<dbReference type="Proteomes" id="UP001148125">
    <property type="component" value="Unassembled WGS sequence"/>
</dbReference>
<gene>
    <name evidence="2" type="ORF">N7Z68_05100</name>
</gene>
<proteinExistence type="predicted"/>
<keyword evidence="3" id="KW-1185">Reference proteome</keyword>
<evidence type="ECO:0000313" key="3">
    <source>
        <dbReference type="Proteomes" id="UP001148125"/>
    </source>
</evidence>
<keyword evidence="1" id="KW-1133">Transmembrane helix</keyword>
<feature type="transmembrane region" description="Helical" evidence="1">
    <location>
        <begin position="87"/>
        <end position="108"/>
    </location>
</feature>
<accession>A0ABT5VDE7</accession>
<feature type="transmembrane region" description="Helical" evidence="1">
    <location>
        <begin position="38"/>
        <end position="56"/>
    </location>
</feature>